<dbReference type="AlphaFoldDB" id="A0CH84"/>
<gene>
    <name evidence="2" type="ORF">GSPATT00007591001</name>
</gene>
<reference evidence="2 3" key="1">
    <citation type="journal article" date="2006" name="Nature">
        <title>Global trends of whole-genome duplications revealed by the ciliate Paramecium tetraurelia.</title>
        <authorList>
            <consortium name="Genoscope"/>
            <person name="Aury J.-M."/>
            <person name="Jaillon O."/>
            <person name="Duret L."/>
            <person name="Noel B."/>
            <person name="Jubin C."/>
            <person name="Porcel B.M."/>
            <person name="Segurens B."/>
            <person name="Daubin V."/>
            <person name="Anthouard V."/>
            <person name="Aiach N."/>
            <person name="Arnaiz O."/>
            <person name="Billaut A."/>
            <person name="Beisson J."/>
            <person name="Blanc I."/>
            <person name="Bouhouche K."/>
            <person name="Camara F."/>
            <person name="Duharcourt S."/>
            <person name="Guigo R."/>
            <person name="Gogendeau D."/>
            <person name="Katinka M."/>
            <person name="Keller A.-M."/>
            <person name="Kissmehl R."/>
            <person name="Klotz C."/>
            <person name="Koll F."/>
            <person name="Le Moue A."/>
            <person name="Lepere C."/>
            <person name="Malinsky S."/>
            <person name="Nowacki M."/>
            <person name="Nowak J.K."/>
            <person name="Plattner H."/>
            <person name="Poulain J."/>
            <person name="Ruiz F."/>
            <person name="Serrano V."/>
            <person name="Zagulski M."/>
            <person name="Dessen P."/>
            <person name="Betermier M."/>
            <person name="Weissenbach J."/>
            <person name="Scarpelli C."/>
            <person name="Schachter V."/>
            <person name="Sperling L."/>
            <person name="Meyer E."/>
            <person name="Cohen J."/>
            <person name="Wincker P."/>
        </authorList>
    </citation>
    <scope>NUCLEOTIDE SEQUENCE [LARGE SCALE GENOMIC DNA]</scope>
    <source>
        <strain evidence="2 3">Stock d4-2</strain>
    </source>
</reference>
<dbReference type="OMA" id="SEHIQID"/>
<protein>
    <recommendedName>
        <fullName evidence="1">VPS9 domain-containing protein</fullName>
    </recommendedName>
</protein>
<dbReference type="HOGENOM" id="CLU_656340_0_0_1"/>
<dbReference type="InterPro" id="IPR003123">
    <property type="entry name" value="VPS9"/>
</dbReference>
<dbReference type="Pfam" id="PF02204">
    <property type="entry name" value="VPS9"/>
    <property type="match status" value="1"/>
</dbReference>
<evidence type="ECO:0000259" key="1">
    <source>
        <dbReference type="PROSITE" id="PS51205"/>
    </source>
</evidence>
<organism evidence="2 3">
    <name type="scientific">Paramecium tetraurelia</name>
    <dbReference type="NCBI Taxonomy" id="5888"/>
    <lineage>
        <taxon>Eukaryota</taxon>
        <taxon>Sar</taxon>
        <taxon>Alveolata</taxon>
        <taxon>Ciliophora</taxon>
        <taxon>Intramacronucleata</taxon>
        <taxon>Oligohymenophorea</taxon>
        <taxon>Peniculida</taxon>
        <taxon>Parameciidae</taxon>
        <taxon>Paramecium</taxon>
    </lineage>
</organism>
<dbReference type="OrthoDB" id="291985at2759"/>
<proteinExistence type="predicted"/>
<dbReference type="RefSeq" id="XP_001437548.1">
    <property type="nucleotide sequence ID" value="XM_001437511.1"/>
</dbReference>
<evidence type="ECO:0000313" key="3">
    <source>
        <dbReference type="Proteomes" id="UP000000600"/>
    </source>
</evidence>
<feature type="domain" description="VPS9" evidence="1">
    <location>
        <begin position="248"/>
        <end position="401"/>
    </location>
</feature>
<name>A0CH84_PARTE</name>
<dbReference type="SUPFAM" id="SSF109993">
    <property type="entry name" value="VPS9 domain"/>
    <property type="match status" value="1"/>
</dbReference>
<dbReference type="InterPro" id="IPR037191">
    <property type="entry name" value="VPS9_dom_sf"/>
</dbReference>
<evidence type="ECO:0000313" key="2">
    <source>
        <dbReference type="EMBL" id="CAK70151.1"/>
    </source>
</evidence>
<dbReference type="PROSITE" id="PS51205">
    <property type="entry name" value="VPS9"/>
    <property type="match status" value="1"/>
</dbReference>
<dbReference type="Gene3D" id="1.20.1050.80">
    <property type="entry name" value="VPS9 domain"/>
    <property type="match status" value="1"/>
</dbReference>
<sequence length="419" mass="49831">MGNKQTPAQQSIQAYIKHLKTRKETLNLTGLKCMKYDNIIVTIDQWKKMSQKLLQIQYDYPKYNQRIKKIILELKIFIENINSEELIKAFQNKQKLEEFLRLDNSEAYPCLNLSEHIQIDQCQLHVQSLIKSTRIKRRILNNINELKKQSKLKNLVEKEILQKDNFIMIIIQKYCQIVLSTFQQTNINELNQEIIDHQQSLTFITKFQQKLLTDIYMKEIDPDITLKTIFTNEKIYLHYINFLKCTNSEELKVYEQQLDLKQNLTLSDLGAEQAFWLSEKKDPYSEVVLQLNFIQKQKCPVRKFELIGKLKYTICKCLDEYYIQHPMKNQKQLQVDSDHFLIILIYTLIRQNQPTFIIHLKFILFTMSKEIEIDRGQNSWVFVSLIAAVTQIQVKDICRTNLQNCLETVIQSQFNLEGM</sequence>
<keyword evidence="3" id="KW-1185">Reference proteome</keyword>
<dbReference type="InParanoid" id="A0CH84"/>
<dbReference type="Proteomes" id="UP000000600">
    <property type="component" value="Unassembled WGS sequence"/>
</dbReference>
<dbReference type="EMBL" id="CT868074">
    <property type="protein sequence ID" value="CAK70151.1"/>
    <property type="molecule type" value="Genomic_DNA"/>
</dbReference>
<dbReference type="GeneID" id="5023333"/>
<dbReference type="KEGG" id="ptm:GSPATT00007591001"/>
<accession>A0CH84</accession>